<name>A0ACA9NP89_9GLOM</name>
<protein>
    <submittedName>
        <fullName evidence="1">30137_t:CDS:1</fullName>
    </submittedName>
</protein>
<sequence>MPSQKKITLEVSENISIIVIKQMISKVSNYHHECILIFEGMILENKYILADYNIKLESIFDLIYINNDNEKISGTMQIFAKTLTGKTLTLEVSNDDFIAQVKEKIQDKEGIPPNRQTLIFAGKKLENDYTVADYNIQKESTLNLVLRFRGGMFHETSCRRDFDALPPLTHYMPTHEEILQSGVHIDIACDYCGKSGWEGTRYKCQECPDYDLCCNCISMSKLLHNDQHTFMKILIPSSSNDDLKNIPAHSKQYHKVASDPTLGMDWMDVTDKMQYDLVRKFGYSDEAVQLLHRAPQIYKDDPTFQTTQLYVRNNIANLGNLTEGMMAPNCQLVPLEPTTEISNTNVLTTISLHSLYQSVKPLVLLGRSYTCPLFRYISHVLNDIYKRYKAQVDFYTIQIREAHASDVWPIGNVVDVKEHCTLTDRLIAAREMIKNTELEISVLADSMDDTFLKLYSPWPFRFFVIVDGILKLGGMPKEAHYNTTDLVECLDSLLNGNKNKRRKLDTC</sequence>
<reference evidence="1" key="1">
    <citation type="submission" date="2021-06" db="EMBL/GenBank/DDBJ databases">
        <authorList>
            <person name="Kallberg Y."/>
            <person name="Tangrot J."/>
            <person name="Rosling A."/>
        </authorList>
    </citation>
    <scope>NUCLEOTIDE SEQUENCE</scope>
    <source>
        <strain evidence="1">MA461A</strain>
    </source>
</reference>
<evidence type="ECO:0000313" key="2">
    <source>
        <dbReference type="Proteomes" id="UP000789920"/>
    </source>
</evidence>
<accession>A0ACA9NP89</accession>
<dbReference type="Proteomes" id="UP000789920">
    <property type="component" value="Unassembled WGS sequence"/>
</dbReference>
<comment type="caution">
    <text evidence="1">The sequence shown here is derived from an EMBL/GenBank/DDBJ whole genome shotgun (WGS) entry which is preliminary data.</text>
</comment>
<organism evidence="1 2">
    <name type="scientific">Racocetra persica</name>
    <dbReference type="NCBI Taxonomy" id="160502"/>
    <lineage>
        <taxon>Eukaryota</taxon>
        <taxon>Fungi</taxon>
        <taxon>Fungi incertae sedis</taxon>
        <taxon>Mucoromycota</taxon>
        <taxon>Glomeromycotina</taxon>
        <taxon>Glomeromycetes</taxon>
        <taxon>Diversisporales</taxon>
        <taxon>Gigasporaceae</taxon>
        <taxon>Racocetra</taxon>
    </lineage>
</organism>
<gene>
    <name evidence="1" type="ORF">RPERSI_LOCUS8196</name>
</gene>
<evidence type="ECO:0000313" key="1">
    <source>
        <dbReference type="EMBL" id="CAG8659042.1"/>
    </source>
</evidence>
<dbReference type="EMBL" id="CAJVQC010014629">
    <property type="protein sequence ID" value="CAG8659042.1"/>
    <property type="molecule type" value="Genomic_DNA"/>
</dbReference>
<keyword evidence="2" id="KW-1185">Reference proteome</keyword>
<proteinExistence type="predicted"/>